<evidence type="ECO:0008006" key="6">
    <source>
        <dbReference type="Google" id="ProtNLM"/>
    </source>
</evidence>
<protein>
    <recommendedName>
        <fullName evidence="6">DUF11 domain-containing protein</fullName>
    </recommendedName>
</protein>
<dbReference type="Pfam" id="PF24346">
    <property type="entry name" value="DUF7507"/>
    <property type="match status" value="3"/>
</dbReference>
<organism evidence="4 5">
    <name type="scientific">Arcticibacterium luteifluviistationis</name>
    <dbReference type="NCBI Taxonomy" id="1784714"/>
    <lineage>
        <taxon>Bacteria</taxon>
        <taxon>Pseudomonadati</taxon>
        <taxon>Bacteroidota</taxon>
        <taxon>Cytophagia</taxon>
        <taxon>Cytophagales</taxon>
        <taxon>Leadbetterellaceae</taxon>
        <taxon>Arcticibacterium</taxon>
    </lineage>
</organism>
<name>A0A2Z4GAQ7_9BACT</name>
<accession>A0A2Z4GAQ7</accession>
<dbReference type="Gene3D" id="2.60.40.10">
    <property type="entry name" value="Immunoglobulins"/>
    <property type="match status" value="1"/>
</dbReference>
<dbReference type="InterPro" id="IPR055354">
    <property type="entry name" value="DUF7507"/>
</dbReference>
<sequence length="1454" mass="152893">MTIVKTQVGGETTVTKPGNIDYEVVVTNTGNISLTNVVVSDTLPNGTVGTLSTVSENINTNNVLDTTETWTYTISYAVTQADIDAGAELINNAVVTTTELPTPKSDTARTPTSQTPSLTIVKTQVGGENPVTKPGDIDYTIVVTNTGNVSLTNVVVSDTLPNGAVGILPGATESINSNNILDTTETWTYTISYAVTQADIDAGAELVNNAVVTTTELPTPKADTARTPINSNPVLSLTKVADDTTDVYEGQLITYTYHVENKGNVTILDVNVTDVHSGTNPLGTITLQSTTGIDTGLDELVDSLAPGQVATWTSEYIVSSADIAAGVDILNTATATGTPISGILIDPTADEVLEIGQDVVAVDDEDLNNIVGTSVTLDIISNDTLSNGNNPIPTDIKVDLDPATAGIQDSLVVAGEGTFVYDTLTGEVTFTPEVGFTTDPSVINYTLIENQTGLDSTATITITYVEEPPVAVNDEDLDNVVGTTVTLNIIENDSLSDGSLIVDLTDITIDLDPATAGIQDSLVVAGEGTFVYDTLTGEVTFIPEVGFTTDPTPIDYTLIENQTGLDSTATITITYVEEPPVAVNDEDLDNVVGTTVTFNIIENDSLSDGSLIVNLTDITIDLDPATAGIQDSLVVAGEGTFVYDTLTGEVTFTPEVGFTTDPSVINYTLIENQTGLDSTATITITYVEEPPVAVNDEDLDNVVGTTVTLNIIENDSLSDGSLIVDLTDITIDLDPATAGIQDSLVVAGEGTFVYDTLTGEVTFTPEVGFTTDPSVINYTLIENQTGLDSTATITITYVEEPPVAVNDEDLDNVVGTTVTLNIIENDSLSDGSLIVDLTDITLDLDPATAGIQDSLVVAGEGTFVYDTLTGEVTFTPEVGFTTDPTVINYTLIENQTGLDSTATITITYVEEPPVAVNDEDLGNVVGTTVTLNIIANDSLSDGSLIVDLTDITVDLDPATAGIQDSLVVAGEGTFVYDTLTGEVTFTPEVGFTTDPSVINYTLIENQTGLDSTATITITYVEEPPVAVNDEDLDNVVGTTVTLNIIENDSLSDGSLIVDLTDITIDLDPATAGIQDSLVVAGEGTFVYDTLTGEVTFTPEDTFYGQPTPIVYELVENATGLSDTAVITIMYQQMDLSLTKEISTTKPSVGEVVVYTITVSNSGSDTVTNVYVKDYLPNGLINIDSISGGGVVARDTIVWGAFSLASGTDSVFTFKAEISPLFGGVDYENFAEISAADGFDPNSTPGNLDEIPNEDDEDVVCTFIEQFESQYELCEGGSMNLHPVGMNTVKWTFKGTEVSSGDLVLNATTLADSGSYFVTYVSSTGCTYTEEVLIIINTIPTATITGVPSECLGATVLDNGYVIVVPSQEGTTYQISKGTTFDEALGTNPTPQVIPADGVVIKDIANKVGGQNFTVRLFNSNGCSQDFVTLVPEAVCGCPAEVCVPMTFKKTKSLK</sequence>
<dbReference type="InterPro" id="IPR013783">
    <property type="entry name" value="Ig-like_fold"/>
</dbReference>
<dbReference type="KEGG" id="als:DJ013_09315"/>
<evidence type="ECO:0000259" key="2">
    <source>
        <dbReference type="Pfam" id="PF19076"/>
    </source>
</evidence>
<dbReference type="EMBL" id="CP029480">
    <property type="protein sequence ID" value="AWV98359.1"/>
    <property type="molecule type" value="Genomic_DNA"/>
</dbReference>
<feature type="domain" description="DUF7507" evidence="3">
    <location>
        <begin position="232"/>
        <end position="342"/>
    </location>
</feature>
<keyword evidence="5" id="KW-1185">Reference proteome</keyword>
<gene>
    <name evidence="4" type="ORF">DJ013_09315</name>
</gene>
<feature type="domain" description="DUF11" evidence="1">
    <location>
        <begin position="1134"/>
        <end position="1243"/>
    </location>
</feature>
<dbReference type="InterPro" id="IPR026395">
    <property type="entry name" value="CshA_fibril"/>
</dbReference>
<evidence type="ECO:0000313" key="4">
    <source>
        <dbReference type="EMBL" id="AWV98359.1"/>
    </source>
</evidence>
<dbReference type="InterPro" id="IPR001434">
    <property type="entry name" value="OmcB-like_DUF11"/>
</dbReference>
<evidence type="ECO:0000313" key="5">
    <source>
        <dbReference type="Proteomes" id="UP000249873"/>
    </source>
</evidence>
<dbReference type="OrthoDB" id="961007at2"/>
<dbReference type="Pfam" id="PF19076">
    <property type="entry name" value="CshA_repeat"/>
    <property type="match status" value="1"/>
</dbReference>
<dbReference type="Pfam" id="PF01345">
    <property type="entry name" value="DUF11"/>
    <property type="match status" value="1"/>
</dbReference>
<feature type="domain" description="CshA" evidence="2">
    <location>
        <begin position="1052"/>
        <end position="1124"/>
    </location>
</feature>
<dbReference type="Proteomes" id="UP000249873">
    <property type="component" value="Chromosome"/>
</dbReference>
<feature type="domain" description="DUF7507" evidence="3">
    <location>
        <begin position="115"/>
        <end position="218"/>
    </location>
</feature>
<proteinExistence type="predicted"/>
<feature type="domain" description="DUF7507" evidence="3">
    <location>
        <begin position="1"/>
        <end position="100"/>
    </location>
</feature>
<evidence type="ECO:0000259" key="3">
    <source>
        <dbReference type="Pfam" id="PF24346"/>
    </source>
</evidence>
<dbReference type="PANTHER" id="PTHR34819">
    <property type="entry name" value="LARGE CYSTEINE-RICH PERIPLASMIC PROTEIN OMCB"/>
    <property type="match status" value="1"/>
</dbReference>
<reference evidence="4 5" key="1">
    <citation type="submission" date="2018-05" db="EMBL/GenBank/DDBJ databases">
        <title>Complete genome sequence of Arcticibacterium luteifluviistationis SM1504T, a cytophagaceae bacterium isolated from Arctic surface seawater.</title>
        <authorList>
            <person name="Li Y."/>
            <person name="Qin Q.-L."/>
        </authorList>
    </citation>
    <scope>NUCLEOTIDE SEQUENCE [LARGE SCALE GENOMIC DNA]</scope>
    <source>
        <strain evidence="4 5">SM1504</strain>
    </source>
</reference>
<dbReference type="InterPro" id="IPR047589">
    <property type="entry name" value="DUF11_rpt"/>
</dbReference>
<dbReference type="PANTHER" id="PTHR34819:SF3">
    <property type="entry name" value="CELL SURFACE PROTEIN"/>
    <property type="match status" value="1"/>
</dbReference>
<dbReference type="RefSeq" id="WP_111371547.1">
    <property type="nucleotide sequence ID" value="NZ_CP029480.1"/>
</dbReference>
<evidence type="ECO:0000259" key="1">
    <source>
        <dbReference type="Pfam" id="PF01345"/>
    </source>
</evidence>
<dbReference type="InterPro" id="IPR051172">
    <property type="entry name" value="Chlamydia_OmcB"/>
</dbReference>
<dbReference type="NCBIfam" id="TIGR01451">
    <property type="entry name" value="B_ant_repeat"/>
    <property type="match status" value="3"/>
</dbReference>